<proteinExistence type="predicted"/>
<comment type="caution">
    <text evidence="1">The sequence shown here is derived from an EMBL/GenBank/DDBJ whole genome shotgun (WGS) entry which is preliminary data.</text>
</comment>
<evidence type="ECO:0000313" key="2">
    <source>
        <dbReference type="Proteomes" id="UP000814033"/>
    </source>
</evidence>
<evidence type="ECO:0000313" key="1">
    <source>
        <dbReference type="EMBL" id="KAI0040997.1"/>
    </source>
</evidence>
<organism evidence="1 2">
    <name type="scientific">Auriscalpium vulgare</name>
    <dbReference type="NCBI Taxonomy" id="40419"/>
    <lineage>
        <taxon>Eukaryota</taxon>
        <taxon>Fungi</taxon>
        <taxon>Dikarya</taxon>
        <taxon>Basidiomycota</taxon>
        <taxon>Agaricomycotina</taxon>
        <taxon>Agaricomycetes</taxon>
        <taxon>Russulales</taxon>
        <taxon>Auriscalpiaceae</taxon>
        <taxon>Auriscalpium</taxon>
    </lineage>
</organism>
<reference evidence="1" key="2">
    <citation type="journal article" date="2022" name="New Phytol.">
        <title>Evolutionary transition to the ectomycorrhizal habit in the genomes of a hyperdiverse lineage of mushroom-forming fungi.</title>
        <authorList>
            <person name="Looney B."/>
            <person name="Miyauchi S."/>
            <person name="Morin E."/>
            <person name="Drula E."/>
            <person name="Courty P.E."/>
            <person name="Kohler A."/>
            <person name="Kuo A."/>
            <person name="LaButti K."/>
            <person name="Pangilinan J."/>
            <person name="Lipzen A."/>
            <person name="Riley R."/>
            <person name="Andreopoulos W."/>
            <person name="He G."/>
            <person name="Johnson J."/>
            <person name="Nolan M."/>
            <person name="Tritt A."/>
            <person name="Barry K.W."/>
            <person name="Grigoriev I.V."/>
            <person name="Nagy L.G."/>
            <person name="Hibbett D."/>
            <person name="Henrissat B."/>
            <person name="Matheny P.B."/>
            <person name="Labbe J."/>
            <person name="Martin F.M."/>
        </authorList>
    </citation>
    <scope>NUCLEOTIDE SEQUENCE</scope>
    <source>
        <strain evidence="1">FP105234-sp</strain>
    </source>
</reference>
<keyword evidence="2" id="KW-1185">Reference proteome</keyword>
<dbReference type="Proteomes" id="UP000814033">
    <property type="component" value="Unassembled WGS sequence"/>
</dbReference>
<accession>A0ACB8RAV6</accession>
<gene>
    <name evidence="1" type="ORF">FA95DRAFT_1478090</name>
</gene>
<dbReference type="EMBL" id="MU276153">
    <property type="protein sequence ID" value="KAI0040997.1"/>
    <property type="molecule type" value="Genomic_DNA"/>
</dbReference>
<reference evidence="1" key="1">
    <citation type="submission" date="2021-02" db="EMBL/GenBank/DDBJ databases">
        <authorList>
            <consortium name="DOE Joint Genome Institute"/>
            <person name="Ahrendt S."/>
            <person name="Looney B.P."/>
            <person name="Miyauchi S."/>
            <person name="Morin E."/>
            <person name="Drula E."/>
            <person name="Courty P.E."/>
            <person name="Chicoki N."/>
            <person name="Fauchery L."/>
            <person name="Kohler A."/>
            <person name="Kuo A."/>
            <person name="Labutti K."/>
            <person name="Pangilinan J."/>
            <person name="Lipzen A."/>
            <person name="Riley R."/>
            <person name="Andreopoulos W."/>
            <person name="He G."/>
            <person name="Johnson J."/>
            <person name="Barry K.W."/>
            <person name="Grigoriev I.V."/>
            <person name="Nagy L."/>
            <person name="Hibbett D."/>
            <person name="Henrissat B."/>
            <person name="Matheny P.B."/>
            <person name="Labbe J."/>
            <person name="Martin F."/>
        </authorList>
    </citation>
    <scope>NUCLEOTIDE SEQUENCE</scope>
    <source>
        <strain evidence="1">FP105234-sp</strain>
    </source>
</reference>
<feature type="non-terminal residue" evidence="1">
    <location>
        <position position="90"/>
    </location>
</feature>
<feature type="non-terminal residue" evidence="1">
    <location>
        <position position="1"/>
    </location>
</feature>
<sequence>DDEEEAIRRQISTVRARRNAILGAVSLPADILTYIFSLLATLEHGEEAEHFARTIDDKLGWIRATHVCQRWRNTALGCPILWTEIDTALG</sequence>
<protein>
    <submittedName>
        <fullName evidence="1">Uncharacterized protein</fullName>
    </submittedName>
</protein>
<name>A0ACB8RAV6_9AGAM</name>